<evidence type="ECO:0000313" key="3">
    <source>
        <dbReference type="Proteomes" id="UP000643701"/>
    </source>
</evidence>
<feature type="transmembrane region" description="Helical" evidence="1">
    <location>
        <begin position="34"/>
        <end position="54"/>
    </location>
</feature>
<evidence type="ECO:0000256" key="1">
    <source>
        <dbReference type="SAM" id="Phobius"/>
    </source>
</evidence>
<feature type="transmembrane region" description="Helical" evidence="1">
    <location>
        <begin position="99"/>
        <end position="120"/>
    </location>
</feature>
<feature type="transmembrane region" description="Helical" evidence="1">
    <location>
        <begin position="191"/>
        <end position="209"/>
    </location>
</feature>
<dbReference type="Proteomes" id="UP000643701">
    <property type="component" value="Unassembled WGS sequence"/>
</dbReference>
<protein>
    <submittedName>
        <fullName evidence="2">Carotenoid biosynthesis protein</fullName>
    </submittedName>
</protein>
<keyword evidence="1" id="KW-0812">Transmembrane</keyword>
<proteinExistence type="predicted"/>
<reference evidence="2" key="1">
    <citation type="submission" date="2020-03" db="EMBL/GenBank/DDBJ databases">
        <title>Psychroflexus Maritimus sp. nov., isolate from marine sediment.</title>
        <authorList>
            <person name="Zhong Y.-L."/>
        </authorList>
    </citation>
    <scope>NUCLEOTIDE SEQUENCE</scope>
    <source>
        <strain evidence="2">C1</strain>
    </source>
</reference>
<dbReference type="Pfam" id="PF04240">
    <property type="entry name" value="Caroten_synth"/>
    <property type="match status" value="1"/>
</dbReference>
<accession>A0A967AC28</accession>
<feature type="transmembrane region" description="Helical" evidence="1">
    <location>
        <begin position="164"/>
        <end position="184"/>
    </location>
</feature>
<sequence length="211" mass="24135">MLNQKTLHYIAIFILWLFHVSGILGITFGNRNWFVERTGLNLLVTVLVLIFFFKIDTFKKIFLFIGLGIAGVFFEYLGVNYSLLFGDYEYGENLGTKIGGVPIFIGVNWALLTYISGAVANKIHANWLLKALIGTGLMLLLDFLMEKTAPIFDFWKFEGGIAPLSNYTAWAIIAFGFNCIFQLFKVKGNFQISLHIFLVQLVFFSYFYAYY</sequence>
<feature type="transmembrane region" description="Helical" evidence="1">
    <location>
        <begin position="61"/>
        <end position="79"/>
    </location>
</feature>
<gene>
    <name evidence="2" type="ORF">G7034_04485</name>
</gene>
<dbReference type="AlphaFoldDB" id="A0A967AC28"/>
<keyword evidence="1" id="KW-1133">Transmembrane helix</keyword>
<dbReference type="RefSeq" id="WP_166399773.1">
    <property type="nucleotide sequence ID" value="NZ_JAANAS010000039.1"/>
</dbReference>
<dbReference type="EMBL" id="JAANAS010000039">
    <property type="protein sequence ID" value="NGZ89507.1"/>
    <property type="molecule type" value="Genomic_DNA"/>
</dbReference>
<keyword evidence="1" id="KW-0472">Membrane</keyword>
<keyword evidence="3" id="KW-1185">Reference proteome</keyword>
<organism evidence="2 3">
    <name type="scientific">Psychroflexus maritimus</name>
    <dbReference type="NCBI Taxonomy" id="2714865"/>
    <lineage>
        <taxon>Bacteria</taxon>
        <taxon>Pseudomonadati</taxon>
        <taxon>Bacteroidota</taxon>
        <taxon>Flavobacteriia</taxon>
        <taxon>Flavobacteriales</taxon>
        <taxon>Flavobacteriaceae</taxon>
        <taxon>Psychroflexus</taxon>
    </lineage>
</organism>
<name>A0A967AC28_9FLAO</name>
<dbReference type="PANTHER" id="PTHR39419:SF1">
    <property type="entry name" value="SLL0814 PROTEIN"/>
    <property type="match status" value="1"/>
</dbReference>
<dbReference type="PANTHER" id="PTHR39419">
    <property type="entry name" value="SLL0814 PROTEIN"/>
    <property type="match status" value="1"/>
</dbReference>
<evidence type="ECO:0000313" key="2">
    <source>
        <dbReference type="EMBL" id="NGZ89507.1"/>
    </source>
</evidence>
<feature type="transmembrane region" description="Helical" evidence="1">
    <location>
        <begin position="127"/>
        <end position="144"/>
    </location>
</feature>
<comment type="caution">
    <text evidence="2">The sequence shown here is derived from an EMBL/GenBank/DDBJ whole genome shotgun (WGS) entry which is preliminary data.</text>
</comment>
<dbReference type="InterPro" id="IPR007354">
    <property type="entry name" value="CruF-like"/>
</dbReference>
<feature type="transmembrane region" description="Helical" evidence="1">
    <location>
        <begin position="7"/>
        <end position="28"/>
    </location>
</feature>